<feature type="domain" description="Two component regulator three Y" evidence="4">
    <location>
        <begin position="715"/>
        <end position="761"/>
    </location>
</feature>
<sequence>MRKLTFFCLTLSLFFLGQSNLLAQEGNYFMTHYSHNSEAIDNTNFDILQDNKGVICIANRAGVIRFDGHSWEFVRTPAAVFSLALDSKNTIYMGGYSGIGKLSYNDNRELMYESIGDSTILNKQIYDIILNDNELIALSSNSVFITNLETEQTKEIASKYSGELYELHIVDNQVYVSTEKSGLQLLSNSDLAEPSLKEFDKLDVQFLSTHPNGKGTLIGTFDNELFLLKNEKLSRVAIIDNDGYIRKSGFVDGTWVNDSLFAIATLKGGVIFVNHLKNEIAQIINYQTGLPDNEVYAFSKDTHGGVWVAHSGGFTRISPNLPFRSFHKYPGLKGALLAVINHNNSLYVGTSEGLYYLKKVENYEETEIVEKKTVFKNVPVEQQSDENEKKGFLGLFGKKKEQEKEPQIRRQKSTIVRSRTVKELKSVDFEYIKVANIQSKVLQFYNHGEDLYCGGLDGIFKIVGSEAKDITKIPIHYFTVAKKNNLILASTYDNQIISFALTEPHQSIDLFYDFKDNVDNIFEDNEGRIWLSSSDEVYYVKISDGEIGLSENFPITNPYMYKTLGNTVGGAPKFVNESGEFFVDLKKKSINYTDSAKNLKYLSGVNGEVWVYNNDLWNKLSDSSNNERLNLLSLFKNIQYISSEGEDYYWVVTENNELFKILGSNISFTTPYDLYLKHIKNSDKTLLPKDQLKFEQTSSSLLFEFAQPEFSGILDVKYQYMLEGLDENWSDWSGNHNIISFPYLPEGNYTLRVRSKNILGDIKEVGPIKFEIVPPYWKRPWFYAFEVSGLAILLIVSVRLKKLGFKYRLASRLLALITLIIIIEFIQTVAENEFANESSPVFDFLIQVTIAIIVLPVESLIRKYIFREKDVQLLDFVSLKGKKSE</sequence>
<organism evidence="5 6">
    <name type="scientific">Fulvivirga lutea</name>
    <dbReference type="NCBI Taxonomy" id="2810512"/>
    <lineage>
        <taxon>Bacteria</taxon>
        <taxon>Pseudomonadati</taxon>
        <taxon>Bacteroidota</taxon>
        <taxon>Cytophagia</taxon>
        <taxon>Cytophagales</taxon>
        <taxon>Fulvivirgaceae</taxon>
        <taxon>Fulvivirga</taxon>
    </lineage>
</organism>
<feature type="transmembrane region" description="Helical" evidence="2">
    <location>
        <begin position="842"/>
        <end position="861"/>
    </location>
</feature>
<dbReference type="Gene3D" id="2.60.40.10">
    <property type="entry name" value="Immunoglobulins"/>
    <property type="match status" value="1"/>
</dbReference>
<keyword evidence="2" id="KW-0472">Membrane</keyword>
<keyword evidence="6" id="KW-1185">Reference proteome</keyword>
<evidence type="ECO:0000256" key="1">
    <source>
        <dbReference type="ARBA" id="ARBA00022553"/>
    </source>
</evidence>
<dbReference type="SUPFAM" id="SSF50998">
    <property type="entry name" value="Quinoprotein alcohol dehydrogenase-like"/>
    <property type="match status" value="1"/>
</dbReference>
<name>A0A975A1G0_9BACT</name>
<keyword evidence="1" id="KW-0597">Phosphoprotein</keyword>
<dbReference type="EMBL" id="CP070608">
    <property type="protein sequence ID" value="QSE98200.1"/>
    <property type="molecule type" value="Genomic_DNA"/>
</dbReference>
<evidence type="ECO:0000256" key="3">
    <source>
        <dbReference type="SAM" id="SignalP"/>
    </source>
</evidence>
<proteinExistence type="predicted"/>
<dbReference type="Proteomes" id="UP000662783">
    <property type="component" value="Chromosome"/>
</dbReference>
<keyword evidence="3" id="KW-0732">Signal</keyword>
<feature type="chain" id="PRO_5037284740" description="Two component regulator three Y domain-containing protein" evidence="3">
    <location>
        <begin position="24"/>
        <end position="885"/>
    </location>
</feature>
<dbReference type="InterPro" id="IPR013783">
    <property type="entry name" value="Ig-like_fold"/>
</dbReference>
<dbReference type="InterPro" id="IPR011047">
    <property type="entry name" value="Quinoprotein_ADH-like_sf"/>
</dbReference>
<accession>A0A975A1G0</accession>
<gene>
    <name evidence="5" type="ORF">JR347_03725</name>
</gene>
<dbReference type="AlphaFoldDB" id="A0A975A1G0"/>
<protein>
    <recommendedName>
        <fullName evidence="4">Two component regulator three Y domain-containing protein</fullName>
    </recommendedName>
</protein>
<dbReference type="GO" id="GO:0000155">
    <property type="term" value="F:phosphorelay sensor kinase activity"/>
    <property type="evidence" value="ECO:0007669"/>
    <property type="project" value="TreeGrafter"/>
</dbReference>
<evidence type="ECO:0000256" key="2">
    <source>
        <dbReference type="SAM" id="Phobius"/>
    </source>
</evidence>
<feature type="signal peptide" evidence="3">
    <location>
        <begin position="1"/>
        <end position="23"/>
    </location>
</feature>
<dbReference type="PANTHER" id="PTHR43547:SF2">
    <property type="entry name" value="HYBRID SIGNAL TRANSDUCTION HISTIDINE KINASE C"/>
    <property type="match status" value="1"/>
</dbReference>
<evidence type="ECO:0000313" key="5">
    <source>
        <dbReference type="EMBL" id="QSE98200.1"/>
    </source>
</evidence>
<dbReference type="KEGG" id="fuv:JR347_03725"/>
<evidence type="ECO:0000259" key="4">
    <source>
        <dbReference type="Pfam" id="PF07495"/>
    </source>
</evidence>
<dbReference type="PANTHER" id="PTHR43547">
    <property type="entry name" value="TWO-COMPONENT HISTIDINE KINASE"/>
    <property type="match status" value="1"/>
</dbReference>
<dbReference type="InterPro" id="IPR015943">
    <property type="entry name" value="WD40/YVTN_repeat-like_dom_sf"/>
</dbReference>
<dbReference type="RefSeq" id="WP_205722708.1">
    <property type="nucleotide sequence ID" value="NZ_CP070608.1"/>
</dbReference>
<reference evidence="5" key="1">
    <citation type="submission" date="2021-02" db="EMBL/GenBank/DDBJ databases">
        <title>Fulvivirga sp. S481 isolated from sea water.</title>
        <authorList>
            <person name="Bae S.S."/>
            <person name="Baek K."/>
        </authorList>
    </citation>
    <scope>NUCLEOTIDE SEQUENCE</scope>
    <source>
        <strain evidence="5">S481</strain>
    </source>
</reference>
<feature type="transmembrane region" description="Helical" evidence="2">
    <location>
        <begin position="781"/>
        <end position="800"/>
    </location>
</feature>
<keyword evidence="2" id="KW-0812">Transmembrane</keyword>
<feature type="transmembrane region" description="Helical" evidence="2">
    <location>
        <begin position="812"/>
        <end position="830"/>
    </location>
</feature>
<evidence type="ECO:0000313" key="6">
    <source>
        <dbReference type="Proteomes" id="UP000662783"/>
    </source>
</evidence>
<dbReference type="InterPro" id="IPR011123">
    <property type="entry name" value="Y_Y_Y"/>
</dbReference>
<dbReference type="Pfam" id="PF07495">
    <property type="entry name" value="Y_Y_Y"/>
    <property type="match status" value="1"/>
</dbReference>
<keyword evidence="2" id="KW-1133">Transmembrane helix</keyword>
<dbReference type="Gene3D" id="2.130.10.10">
    <property type="entry name" value="YVTN repeat-like/Quinoprotein amine dehydrogenase"/>
    <property type="match status" value="2"/>
</dbReference>